<evidence type="ECO:0000313" key="13">
    <source>
        <dbReference type="EMBL" id="OCB87940.1"/>
    </source>
</evidence>
<sequence length="295" mass="32403">MSVRSALTKASRSVPRHVQKPVLISQPSCLIYADKAIIAINKPPGLICQSNKSYEKQGKKSAFDQLLEDLKVELSLDDLPKQVHRLDKLTTGAYLFAKSNTQARALSQQFRDHSLKKTYLAIVRGGRKTFPDSARGSINAPLKVVEEKVVVDEKNGVPALTDWELLGSSWILAPILGDALYSSKAPPKNILELVPKSISVSLSRDGQETKRTPSLRLFLHSAHIDVTRYRSSGPSKRLRLGISAPLPWYFLELCKAAKLSQYLPSEYIHGGLMVDGVPVNPGEGILGLDGKWLGA</sequence>
<dbReference type="EC" id="5.4.99.43" evidence="7"/>
<comment type="function">
    <text evidence="6">Pseudouridylate synthase responsible for the pseudouridine-2819 formation in mitochondrial 21S rRNA. May modulate the efficiency or the fidelity of the mitochondrial translation machinery.</text>
</comment>
<comment type="similarity">
    <text evidence="2">Belongs to the pseudouridine synthase RluA family.</text>
</comment>
<evidence type="ECO:0000259" key="12">
    <source>
        <dbReference type="Pfam" id="PF00849"/>
    </source>
</evidence>
<dbReference type="InterPro" id="IPR006145">
    <property type="entry name" value="PsdUridine_synth_RsuA/RluA"/>
</dbReference>
<evidence type="ECO:0000256" key="6">
    <source>
        <dbReference type="ARBA" id="ARBA00037513"/>
    </source>
</evidence>
<protein>
    <recommendedName>
        <fullName evidence="8">21S rRNA pseudouridine(2819) synthase</fullName>
        <ecNumber evidence="7">5.4.99.43</ecNumber>
    </recommendedName>
    <alternativeName>
        <fullName evidence="10">Pseudouridine synthase 5</fullName>
    </alternativeName>
    <alternativeName>
        <fullName evidence="9">Pseudouridylate synthase PUS5</fullName>
    </alternativeName>
    <alternativeName>
        <fullName evidence="11">Uracil hydrolyase PUS5</fullName>
    </alternativeName>
</protein>
<comment type="caution">
    <text evidence="13">The sequence shown here is derived from an EMBL/GenBank/DDBJ whole genome shotgun (WGS) entry which is preliminary data.</text>
</comment>
<dbReference type="PANTHER" id="PTHR21600:SF81">
    <property type="entry name" value="21S RRNA PSEUDOURIDINE(2819) SYNTHASE"/>
    <property type="match status" value="1"/>
</dbReference>
<dbReference type="InterPro" id="IPR050188">
    <property type="entry name" value="RluA_PseudoU_synthase"/>
</dbReference>
<dbReference type="GO" id="GO:0003723">
    <property type="term" value="F:RNA binding"/>
    <property type="evidence" value="ECO:0007669"/>
    <property type="project" value="InterPro"/>
</dbReference>
<comment type="catalytic activity">
    <reaction evidence="5">
        <text>uridine(2819) in 21S rRNA = pseudouridine(2819) in 21S rRNA</text>
        <dbReference type="Rhea" id="RHEA:42556"/>
        <dbReference type="Rhea" id="RHEA-COMP:10113"/>
        <dbReference type="Rhea" id="RHEA-COMP:10114"/>
        <dbReference type="ChEBI" id="CHEBI:65314"/>
        <dbReference type="ChEBI" id="CHEBI:65315"/>
        <dbReference type="EC" id="5.4.99.43"/>
    </reaction>
</comment>
<dbReference type="GO" id="GO:0000455">
    <property type="term" value="P:enzyme-directed rRNA pseudouridine synthesis"/>
    <property type="evidence" value="ECO:0007669"/>
    <property type="project" value="TreeGrafter"/>
</dbReference>
<evidence type="ECO:0000256" key="4">
    <source>
        <dbReference type="ARBA" id="ARBA00023235"/>
    </source>
</evidence>
<dbReference type="EMBL" id="LNZH02000186">
    <property type="protein sequence ID" value="OCB87940.1"/>
    <property type="molecule type" value="Genomic_DNA"/>
</dbReference>
<evidence type="ECO:0000256" key="5">
    <source>
        <dbReference type="ARBA" id="ARBA00036927"/>
    </source>
</evidence>
<evidence type="ECO:0000256" key="1">
    <source>
        <dbReference type="ARBA" id="ARBA00004173"/>
    </source>
</evidence>
<keyword evidence="14" id="KW-1185">Reference proteome</keyword>
<evidence type="ECO:0000256" key="11">
    <source>
        <dbReference type="ARBA" id="ARBA00042700"/>
    </source>
</evidence>
<dbReference type="CDD" id="cd02869">
    <property type="entry name" value="PseudoU_synth_RluA_like"/>
    <property type="match status" value="1"/>
</dbReference>
<evidence type="ECO:0000256" key="8">
    <source>
        <dbReference type="ARBA" id="ARBA00040626"/>
    </source>
</evidence>
<dbReference type="Gene3D" id="3.30.2350.10">
    <property type="entry name" value="Pseudouridine synthase"/>
    <property type="match status" value="1"/>
</dbReference>
<dbReference type="Pfam" id="PF00849">
    <property type="entry name" value="PseudoU_synth_2"/>
    <property type="match status" value="1"/>
</dbReference>
<dbReference type="GO" id="GO:0160143">
    <property type="term" value="F:21S rRNA pseudouridine(2819) synthase activity"/>
    <property type="evidence" value="ECO:0007669"/>
    <property type="project" value="UniProtKB-EC"/>
</dbReference>
<dbReference type="SUPFAM" id="SSF55120">
    <property type="entry name" value="Pseudouridine synthase"/>
    <property type="match status" value="1"/>
</dbReference>
<keyword evidence="3" id="KW-0496">Mitochondrion</keyword>
<evidence type="ECO:0000256" key="3">
    <source>
        <dbReference type="ARBA" id="ARBA00023128"/>
    </source>
</evidence>
<accession>A0A9Q5HXP6</accession>
<proteinExistence type="inferred from homology"/>
<name>A0A9Q5HXP6_SANBA</name>
<evidence type="ECO:0000313" key="14">
    <source>
        <dbReference type="Proteomes" id="UP000757232"/>
    </source>
</evidence>
<feature type="domain" description="Pseudouridine synthase RsuA/RluA-like" evidence="12">
    <location>
        <begin position="37"/>
        <end position="184"/>
    </location>
</feature>
<dbReference type="AlphaFoldDB" id="A0A9Q5HXP6"/>
<comment type="subcellular location">
    <subcellularLocation>
        <location evidence="1">Mitochondrion</location>
    </subcellularLocation>
</comment>
<gene>
    <name evidence="13" type="ORF">A7U60_g4897</name>
</gene>
<evidence type="ECO:0000256" key="9">
    <source>
        <dbReference type="ARBA" id="ARBA00041561"/>
    </source>
</evidence>
<keyword evidence="4" id="KW-0413">Isomerase</keyword>
<dbReference type="Proteomes" id="UP000757232">
    <property type="component" value="Unassembled WGS sequence"/>
</dbReference>
<evidence type="ECO:0000256" key="7">
    <source>
        <dbReference type="ARBA" id="ARBA00038947"/>
    </source>
</evidence>
<dbReference type="PANTHER" id="PTHR21600">
    <property type="entry name" value="MITOCHONDRIAL RNA PSEUDOURIDINE SYNTHASE"/>
    <property type="match status" value="1"/>
</dbReference>
<evidence type="ECO:0000256" key="2">
    <source>
        <dbReference type="ARBA" id="ARBA00010876"/>
    </source>
</evidence>
<evidence type="ECO:0000256" key="10">
    <source>
        <dbReference type="ARBA" id="ARBA00041978"/>
    </source>
</evidence>
<dbReference type="GO" id="GO:0005739">
    <property type="term" value="C:mitochondrion"/>
    <property type="evidence" value="ECO:0007669"/>
    <property type="project" value="UniProtKB-SubCell"/>
</dbReference>
<reference evidence="13" key="1">
    <citation type="submission" date="2016-06" db="EMBL/GenBank/DDBJ databases">
        <title>Draft Genome sequence of the fungus Inonotus baumii.</title>
        <authorList>
            <person name="Zhu H."/>
            <person name="Lin W."/>
        </authorList>
    </citation>
    <scope>NUCLEOTIDE SEQUENCE</scope>
    <source>
        <strain evidence="13">821</strain>
    </source>
</reference>
<organism evidence="13 14">
    <name type="scientific">Sanghuangporus baumii</name>
    <name type="common">Phellinus baumii</name>
    <dbReference type="NCBI Taxonomy" id="108892"/>
    <lineage>
        <taxon>Eukaryota</taxon>
        <taxon>Fungi</taxon>
        <taxon>Dikarya</taxon>
        <taxon>Basidiomycota</taxon>
        <taxon>Agaricomycotina</taxon>
        <taxon>Agaricomycetes</taxon>
        <taxon>Hymenochaetales</taxon>
        <taxon>Hymenochaetaceae</taxon>
        <taxon>Sanghuangporus</taxon>
    </lineage>
</organism>
<dbReference type="InterPro" id="IPR020103">
    <property type="entry name" value="PsdUridine_synth_cat_dom_sf"/>
</dbReference>
<dbReference type="OrthoDB" id="428658at2759"/>